<accession>A0A022Q233</accession>
<dbReference type="PhylomeDB" id="A0A022Q233"/>
<dbReference type="PANTHER" id="PTHR31374">
    <property type="entry name" value="AUXIN-INDUCED PROTEIN-LIKE-RELATED"/>
    <property type="match status" value="1"/>
</dbReference>
<dbReference type="AlphaFoldDB" id="A0A022Q233"/>
<keyword evidence="3" id="KW-1185">Reference proteome</keyword>
<evidence type="ECO:0000313" key="3">
    <source>
        <dbReference type="Proteomes" id="UP000030748"/>
    </source>
</evidence>
<name>A0A022Q233_ERYGU</name>
<comment type="similarity">
    <text evidence="1">Belongs to the ARG7 family.</text>
</comment>
<proteinExistence type="inferred from homology"/>
<organism evidence="2 3">
    <name type="scientific">Erythranthe guttata</name>
    <name type="common">Yellow monkey flower</name>
    <name type="synonym">Mimulus guttatus</name>
    <dbReference type="NCBI Taxonomy" id="4155"/>
    <lineage>
        <taxon>Eukaryota</taxon>
        <taxon>Viridiplantae</taxon>
        <taxon>Streptophyta</taxon>
        <taxon>Embryophyta</taxon>
        <taxon>Tracheophyta</taxon>
        <taxon>Spermatophyta</taxon>
        <taxon>Magnoliopsida</taxon>
        <taxon>eudicotyledons</taxon>
        <taxon>Gunneridae</taxon>
        <taxon>Pentapetalae</taxon>
        <taxon>asterids</taxon>
        <taxon>lamiids</taxon>
        <taxon>Lamiales</taxon>
        <taxon>Phrymaceae</taxon>
        <taxon>Erythranthe</taxon>
    </lineage>
</organism>
<dbReference type="OMA" id="NCEEEDF"/>
<dbReference type="KEGG" id="egt:105975406"/>
<reference evidence="2 3" key="1">
    <citation type="journal article" date="2013" name="Proc. Natl. Acad. Sci. U.S.A.">
        <title>Fine-scale variation in meiotic recombination in Mimulus inferred from population shotgun sequencing.</title>
        <authorList>
            <person name="Hellsten U."/>
            <person name="Wright K.M."/>
            <person name="Jenkins J."/>
            <person name="Shu S."/>
            <person name="Yuan Y."/>
            <person name="Wessler S.R."/>
            <person name="Schmutz J."/>
            <person name="Willis J.H."/>
            <person name="Rokhsar D.S."/>
        </authorList>
    </citation>
    <scope>NUCLEOTIDE SEQUENCE [LARGE SCALE GENOMIC DNA]</scope>
    <source>
        <strain evidence="3">cv. DUN x IM62</strain>
    </source>
</reference>
<sequence length="143" mass="16520">MKKMVCHVVNNAVPAKQLISKSRSKSMDENSLLITPDQPLSHDQLINNNHNRHIPKGFVAVYVGPHHRRFLVPTRYLSVPDFKAVMDSAAEEFGYEQQGRLEFPNCEEEDFQELLAHCCRYTSIPKSKSYSYIHMIIPLQIHQ</sequence>
<dbReference type="OrthoDB" id="1897212at2759"/>
<dbReference type="GO" id="GO:0009733">
    <property type="term" value="P:response to auxin"/>
    <property type="evidence" value="ECO:0007669"/>
    <property type="project" value="InterPro"/>
</dbReference>
<dbReference type="STRING" id="4155.A0A022Q233"/>
<dbReference type="Proteomes" id="UP000030748">
    <property type="component" value="Unassembled WGS sequence"/>
</dbReference>
<dbReference type="PANTHER" id="PTHR31374:SF139">
    <property type="entry name" value="OS02G0143300 PROTEIN"/>
    <property type="match status" value="1"/>
</dbReference>
<dbReference type="InterPro" id="IPR003676">
    <property type="entry name" value="SAUR_fam"/>
</dbReference>
<evidence type="ECO:0000256" key="1">
    <source>
        <dbReference type="ARBA" id="ARBA00006974"/>
    </source>
</evidence>
<dbReference type="Pfam" id="PF02519">
    <property type="entry name" value="Auxin_inducible"/>
    <property type="match status" value="1"/>
</dbReference>
<gene>
    <name evidence="2" type="ORF">MIMGU_mgv1a015862mg</name>
</gene>
<dbReference type="EMBL" id="KI632223">
    <property type="protein sequence ID" value="EYU21193.1"/>
    <property type="molecule type" value="Genomic_DNA"/>
</dbReference>
<protein>
    <submittedName>
        <fullName evidence="2">Uncharacterized protein</fullName>
    </submittedName>
</protein>
<evidence type="ECO:0000313" key="2">
    <source>
        <dbReference type="EMBL" id="EYU21193.1"/>
    </source>
</evidence>
<dbReference type="eggNOG" id="ENOG502S4QQ">
    <property type="taxonomic scope" value="Eukaryota"/>
</dbReference>